<feature type="region of interest" description="Disordered" evidence="1">
    <location>
        <begin position="1"/>
        <end position="148"/>
    </location>
</feature>
<feature type="compositionally biased region" description="Gly residues" evidence="1">
    <location>
        <begin position="90"/>
        <end position="99"/>
    </location>
</feature>
<evidence type="ECO:0000256" key="1">
    <source>
        <dbReference type="SAM" id="MobiDB-lite"/>
    </source>
</evidence>
<accession>A0AAP0NWB6</accession>
<reference evidence="2 3" key="1">
    <citation type="submission" date="2024-01" db="EMBL/GenBank/DDBJ databases">
        <title>Genome assemblies of Stephania.</title>
        <authorList>
            <person name="Yang L."/>
        </authorList>
    </citation>
    <scope>NUCLEOTIDE SEQUENCE [LARGE SCALE GENOMIC DNA]</scope>
    <source>
        <strain evidence="2">JXDWG</strain>
        <tissue evidence="2">Leaf</tissue>
    </source>
</reference>
<keyword evidence="3" id="KW-1185">Reference proteome</keyword>
<dbReference type="Proteomes" id="UP001419268">
    <property type="component" value="Unassembled WGS sequence"/>
</dbReference>
<evidence type="ECO:0000313" key="2">
    <source>
        <dbReference type="EMBL" id="KAK9118751.1"/>
    </source>
</evidence>
<comment type="caution">
    <text evidence="2">The sequence shown here is derived from an EMBL/GenBank/DDBJ whole genome shotgun (WGS) entry which is preliminary data.</text>
</comment>
<feature type="compositionally biased region" description="Low complexity" evidence="1">
    <location>
        <begin position="101"/>
        <end position="111"/>
    </location>
</feature>
<name>A0AAP0NWB6_9MAGN</name>
<proteinExistence type="predicted"/>
<evidence type="ECO:0000313" key="3">
    <source>
        <dbReference type="Proteomes" id="UP001419268"/>
    </source>
</evidence>
<protein>
    <submittedName>
        <fullName evidence="2">Uncharacterized protein</fullName>
    </submittedName>
</protein>
<dbReference type="EMBL" id="JBBNAG010000007">
    <property type="protein sequence ID" value="KAK9118751.1"/>
    <property type="molecule type" value="Genomic_DNA"/>
</dbReference>
<gene>
    <name evidence="2" type="ORF">Scep_016844</name>
</gene>
<sequence length="148" mass="15242">MDQQSTTTGGVDGSAAGGCATRTTLRGGGWRSGGPAAVSNSQINRGRRFAAGGARQRLRHGSGSDRLRWRASAATRLNAVRRLEGRQRRGGFGGAGEGPAGRRPAAAAPASGRRRGSDDDAVNGAGERRGGALSIGRLRDFDEIATTR</sequence>
<dbReference type="AlphaFoldDB" id="A0AAP0NWB6"/>
<organism evidence="2 3">
    <name type="scientific">Stephania cephalantha</name>
    <dbReference type="NCBI Taxonomy" id="152367"/>
    <lineage>
        <taxon>Eukaryota</taxon>
        <taxon>Viridiplantae</taxon>
        <taxon>Streptophyta</taxon>
        <taxon>Embryophyta</taxon>
        <taxon>Tracheophyta</taxon>
        <taxon>Spermatophyta</taxon>
        <taxon>Magnoliopsida</taxon>
        <taxon>Ranunculales</taxon>
        <taxon>Menispermaceae</taxon>
        <taxon>Menispermoideae</taxon>
        <taxon>Cissampelideae</taxon>
        <taxon>Stephania</taxon>
    </lineage>
</organism>